<feature type="region of interest" description="Disordered" evidence="1">
    <location>
        <begin position="26"/>
        <end position="55"/>
    </location>
</feature>
<name>A0ABD1W156_9LAMI</name>
<dbReference type="InterPro" id="IPR006597">
    <property type="entry name" value="Sel1-like"/>
</dbReference>
<protein>
    <submittedName>
        <fullName evidence="3">F-box protein</fullName>
    </submittedName>
</protein>
<dbReference type="PANTHER" id="PTHR45088">
    <property type="entry name" value="OSJNBA0022H21.17 PROTEIN"/>
    <property type="match status" value="1"/>
</dbReference>
<dbReference type="InterPro" id="IPR011990">
    <property type="entry name" value="TPR-like_helical_dom_sf"/>
</dbReference>
<keyword evidence="4" id="KW-1185">Reference proteome</keyword>
<proteinExistence type="predicted"/>
<reference evidence="4" key="1">
    <citation type="submission" date="2024-07" db="EMBL/GenBank/DDBJ databases">
        <title>Two chromosome-level genome assemblies of Korean endemic species Abeliophyllum distichum and Forsythia ovata (Oleaceae).</title>
        <authorList>
            <person name="Jang H."/>
        </authorList>
    </citation>
    <scope>NUCLEOTIDE SEQUENCE [LARGE SCALE GENOMIC DNA]</scope>
</reference>
<dbReference type="InterPro" id="IPR053301">
    <property type="entry name" value="F-box_motif"/>
</dbReference>
<evidence type="ECO:0000313" key="4">
    <source>
        <dbReference type="Proteomes" id="UP001604336"/>
    </source>
</evidence>
<dbReference type="Gene3D" id="1.25.40.10">
    <property type="entry name" value="Tetratricopeptide repeat domain"/>
    <property type="match status" value="2"/>
</dbReference>
<evidence type="ECO:0000256" key="1">
    <source>
        <dbReference type="SAM" id="MobiDB-lite"/>
    </source>
</evidence>
<comment type="caution">
    <text evidence="3">The sequence shown here is derived from an EMBL/GenBank/DDBJ whole genome shotgun (WGS) entry which is preliminary data.</text>
</comment>
<gene>
    <name evidence="3" type="ORF">Adt_04265</name>
</gene>
<accession>A0ABD1W156</accession>
<dbReference type="Gene3D" id="1.20.1280.50">
    <property type="match status" value="1"/>
</dbReference>
<dbReference type="PANTHER" id="PTHR45088:SF1">
    <property type="entry name" value="OS04G0476000 PROTEIN"/>
    <property type="match status" value="1"/>
</dbReference>
<feature type="region of interest" description="Disordered" evidence="1">
    <location>
        <begin position="75"/>
        <end position="96"/>
    </location>
</feature>
<dbReference type="SUPFAM" id="SSF81901">
    <property type="entry name" value="HCP-like"/>
    <property type="match status" value="1"/>
</dbReference>
<dbReference type="InterPro" id="IPR036047">
    <property type="entry name" value="F-box-like_dom_sf"/>
</dbReference>
<dbReference type="Proteomes" id="UP001604336">
    <property type="component" value="Unassembled WGS sequence"/>
</dbReference>
<dbReference type="SUPFAM" id="SSF81383">
    <property type="entry name" value="F-box domain"/>
    <property type="match status" value="1"/>
</dbReference>
<dbReference type="SMART" id="SM00671">
    <property type="entry name" value="SEL1"/>
    <property type="match status" value="5"/>
</dbReference>
<evidence type="ECO:0000313" key="3">
    <source>
        <dbReference type="EMBL" id="KAL2543287.1"/>
    </source>
</evidence>
<dbReference type="Pfam" id="PF00646">
    <property type="entry name" value="F-box"/>
    <property type="match status" value="1"/>
</dbReference>
<feature type="compositionally biased region" description="Pro residues" evidence="1">
    <location>
        <begin position="27"/>
        <end position="42"/>
    </location>
</feature>
<feature type="domain" description="F-box" evidence="2">
    <location>
        <begin position="108"/>
        <end position="157"/>
    </location>
</feature>
<dbReference type="PROSITE" id="PS50181">
    <property type="entry name" value="FBOX"/>
    <property type="match status" value="1"/>
</dbReference>
<sequence>MTSAHIPYAQNVIRRDIKFVGTFHIDMPPPTPHTAPAPPAPPSTTSSTTMKQTTWPYKSGSPQFTALPFINKPHKKFTNDPKIHQHNFNAKSSSSSSSSFSSSLKCNEPDFSSLPYDVLARIAASFSLPNLQSASLVCRAWRDALRPLREAMLFLKWGKRFKHGRGGVKPNLSKALDSFLKGAARGSTMAMVDAGLIYWEMGKKEEGIEWYRKAAELGNPAGQCNLGISYLQADPPNAKVAIAWLYQASVAGHVRAQYQFALCLHQGRGLDQNLQEAARWYLRAAEGGYVRAMYNTSLCYSFGEGLVQSHRLARKWMKKAADRGHSKAQFEHGLGLFSEGEMMKAVVYLELAMRAGETAAAHVKNVIVQQLSVTSRDRAIHLADNWRALPSIR</sequence>
<organism evidence="3 4">
    <name type="scientific">Abeliophyllum distichum</name>
    <dbReference type="NCBI Taxonomy" id="126358"/>
    <lineage>
        <taxon>Eukaryota</taxon>
        <taxon>Viridiplantae</taxon>
        <taxon>Streptophyta</taxon>
        <taxon>Embryophyta</taxon>
        <taxon>Tracheophyta</taxon>
        <taxon>Spermatophyta</taxon>
        <taxon>Magnoliopsida</taxon>
        <taxon>eudicotyledons</taxon>
        <taxon>Gunneridae</taxon>
        <taxon>Pentapetalae</taxon>
        <taxon>asterids</taxon>
        <taxon>lamiids</taxon>
        <taxon>Lamiales</taxon>
        <taxon>Oleaceae</taxon>
        <taxon>Forsythieae</taxon>
        <taxon>Abeliophyllum</taxon>
    </lineage>
</organism>
<dbReference type="Pfam" id="PF08238">
    <property type="entry name" value="Sel1"/>
    <property type="match status" value="5"/>
</dbReference>
<dbReference type="AlphaFoldDB" id="A0ABD1W156"/>
<dbReference type="EMBL" id="JBFOLK010000001">
    <property type="protein sequence ID" value="KAL2543287.1"/>
    <property type="molecule type" value="Genomic_DNA"/>
</dbReference>
<evidence type="ECO:0000259" key="2">
    <source>
        <dbReference type="PROSITE" id="PS50181"/>
    </source>
</evidence>
<dbReference type="InterPro" id="IPR001810">
    <property type="entry name" value="F-box_dom"/>
</dbReference>